<organism evidence="2 3">
    <name type="scientific">Trichinella zimbabwensis</name>
    <dbReference type="NCBI Taxonomy" id="268475"/>
    <lineage>
        <taxon>Eukaryota</taxon>
        <taxon>Metazoa</taxon>
        <taxon>Ecdysozoa</taxon>
        <taxon>Nematoda</taxon>
        <taxon>Enoplea</taxon>
        <taxon>Dorylaimia</taxon>
        <taxon>Trichinellida</taxon>
        <taxon>Trichinellidae</taxon>
        <taxon>Trichinella</taxon>
    </lineage>
</organism>
<keyword evidence="3" id="KW-1185">Reference proteome</keyword>
<feature type="region of interest" description="Disordered" evidence="1">
    <location>
        <begin position="1"/>
        <end position="21"/>
    </location>
</feature>
<evidence type="ECO:0000313" key="2">
    <source>
        <dbReference type="EMBL" id="KRY63370.1"/>
    </source>
</evidence>
<feature type="non-terminal residue" evidence="2">
    <location>
        <position position="57"/>
    </location>
</feature>
<dbReference type="EMBL" id="JYDP01008677">
    <property type="protein sequence ID" value="KRY63370.1"/>
    <property type="molecule type" value="Genomic_DNA"/>
</dbReference>
<comment type="caution">
    <text evidence="2">The sequence shown here is derived from an EMBL/GenBank/DDBJ whole genome shotgun (WGS) entry which is preliminary data.</text>
</comment>
<accession>A0A0V1DPA9</accession>
<name>A0A0V1DPA9_9BILA</name>
<evidence type="ECO:0000313" key="3">
    <source>
        <dbReference type="Proteomes" id="UP000055024"/>
    </source>
</evidence>
<reference evidence="2 3" key="1">
    <citation type="submission" date="2015-01" db="EMBL/GenBank/DDBJ databases">
        <title>Evolution of Trichinella species and genotypes.</title>
        <authorList>
            <person name="Korhonen P.K."/>
            <person name="Edoardo P."/>
            <person name="Giuseppe L.R."/>
            <person name="Gasser R.B."/>
        </authorList>
    </citation>
    <scope>NUCLEOTIDE SEQUENCE [LARGE SCALE GENOMIC DNA]</scope>
    <source>
        <strain evidence="2">ISS1029</strain>
    </source>
</reference>
<evidence type="ECO:0000256" key="1">
    <source>
        <dbReference type="SAM" id="MobiDB-lite"/>
    </source>
</evidence>
<protein>
    <submittedName>
        <fullName evidence="2">Uncharacterized protein</fullName>
    </submittedName>
</protein>
<proteinExistence type="predicted"/>
<dbReference type="AlphaFoldDB" id="A0A0V1DPA9"/>
<dbReference type="OrthoDB" id="5919279at2759"/>
<feature type="compositionally biased region" description="Polar residues" evidence="1">
    <location>
        <begin position="1"/>
        <end position="20"/>
    </location>
</feature>
<dbReference type="Proteomes" id="UP000055024">
    <property type="component" value="Unassembled WGS sequence"/>
</dbReference>
<sequence length="57" mass="6615">MDTTSDQTSNPNDSTRNMASQKCRLRTYDSERSALKYWMNRLQRLCAGPADMEAIRE</sequence>
<gene>
    <name evidence="2" type="ORF">T11_11362</name>
</gene>